<organism evidence="6 7">
    <name type="scientific">Filifactor alocis (strain ATCC 35896 / CCUG 47790 / D40 B5)</name>
    <name type="common">Fusobacterium alocis</name>
    <dbReference type="NCBI Taxonomy" id="546269"/>
    <lineage>
        <taxon>Bacteria</taxon>
        <taxon>Bacillati</taxon>
        <taxon>Bacillota</taxon>
        <taxon>Clostridia</taxon>
        <taxon>Peptostreptococcales</taxon>
        <taxon>Filifactoraceae</taxon>
        <taxon>Filifactor</taxon>
    </lineage>
</organism>
<dbReference type="STRING" id="546269.HMPREF0389_01073"/>
<comment type="function">
    <text evidence="5">Catalyzes the conversion of GlcNAc-PP-undecaprenol into ManNAc-GlcNAc-PP-undecaprenol, the first committed lipid intermediate in the de novo synthesis of teichoic acid.</text>
</comment>
<dbReference type="eggNOG" id="COG1922">
    <property type="taxonomic scope" value="Bacteria"/>
</dbReference>
<comment type="catalytic activity">
    <reaction evidence="5">
        <text>UDP-N-acetyl-alpha-D-mannosamine + N-acetyl-alpha-D-glucosaminyl-di-trans,octa-cis-undecaprenyl diphosphate = N-acetyl-beta-D-mannosaminyl-(1-&gt;4)-N-acetyl-alpha-D-glucosaminyl di-trans,octa-cis-undecaprenyl diphosphate + UDP + H(+)</text>
        <dbReference type="Rhea" id="RHEA:16053"/>
        <dbReference type="ChEBI" id="CHEBI:15378"/>
        <dbReference type="ChEBI" id="CHEBI:58223"/>
        <dbReference type="ChEBI" id="CHEBI:62959"/>
        <dbReference type="ChEBI" id="CHEBI:68623"/>
        <dbReference type="ChEBI" id="CHEBI:132210"/>
        <dbReference type="EC" id="2.4.1.187"/>
    </reaction>
</comment>
<gene>
    <name evidence="6" type="ordered locus">HMPREF0389_01073</name>
</gene>
<comment type="pathway">
    <text evidence="5">Cell wall biogenesis; teichoic acid biosynthesis.</text>
</comment>
<comment type="similarity">
    <text evidence="5">Belongs to the glycosyltransferase 26 family. TagA/TarA subfamily.</text>
</comment>
<protein>
    <recommendedName>
        <fullName evidence="5">N-acetylglucosaminyldiphosphoundecaprenol N-acetyl-beta-D-mannosaminyltransferase</fullName>
        <ecNumber evidence="5">2.4.1.187</ecNumber>
    </recommendedName>
    <alternativeName>
        <fullName evidence="5">N-acetylmannosaminyltransferase</fullName>
    </alternativeName>
    <alternativeName>
        <fullName evidence="5">UDP-N-acetylmannosamine transferase</fullName>
    </alternativeName>
    <alternativeName>
        <fullName evidence="5">UDP-N-acetylmannosamine:N-acetylglucosaminyl pyrophosphorylundecaprenol N-acetylmannosaminyltransferase</fullName>
    </alternativeName>
</protein>
<dbReference type="InterPro" id="IPR004629">
    <property type="entry name" value="WecG_TagA_CpsF"/>
</dbReference>
<reference evidence="7" key="1">
    <citation type="submission" date="2010-12" db="EMBL/GenBank/DDBJ databases">
        <title>The genome sequence of Filifactor alocis strain ATCC 35896.</title>
        <authorList>
            <consortium name="The Broad Institute Genome Sequencing Platform"/>
            <person name="Ward D."/>
            <person name="Earl A."/>
            <person name="Feldgarden M."/>
            <person name="Young S.K."/>
            <person name="Gargeya S."/>
            <person name="Zeng Q."/>
            <person name="Alvarado L."/>
            <person name="Berlin A."/>
            <person name="Bochicchio J."/>
            <person name="Chapman S.B."/>
            <person name="Chen Z."/>
            <person name="Freedman E."/>
            <person name="Gellesch M."/>
            <person name="Goldberg J."/>
            <person name="Griggs A."/>
            <person name="Gujja S."/>
            <person name="Heilman E."/>
            <person name="Heiman D."/>
            <person name="Howarth C."/>
            <person name="Mehta T."/>
            <person name="Neiman D."/>
            <person name="Pearson M."/>
            <person name="Roberts A."/>
            <person name="Saif S."/>
            <person name="Shea T."/>
            <person name="Shenoy N."/>
            <person name="Sisk P."/>
            <person name="Stolte C."/>
            <person name="Sykes S."/>
            <person name="White J."/>
            <person name="Yandava C."/>
            <person name="Izard J."/>
            <person name="Blanton J.M."/>
            <person name="Baranova O.V."/>
            <person name="Tanner A.C."/>
            <person name="Dewhirst F.E."/>
            <person name="Haas B."/>
            <person name="Nusbaum C."/>
            <person name="Birren B."/>
        </authorList>
    </citation>
    <scope>NUCLEOTIDE SEQUENCE [LARGE SCALE GENOMIC DNA]</scope>
    <source>
        <strain evidence="7">ATCC 35896 / D40 B5</strain>
    </source>
</reference>
<keyword evidence="3 5" id="KW-0777">Teichoic acid biosynthesis</keyword>
<name>D6GQU8_FILAD</name>
<keyword evidence="2 5" id="KW-0808">Transferase</keyword>
<dbReference type="GO" id="GO:0019350">
    <property type="term" value="P:teichoic acid biosynthetic process"/>
    <property type="evidence" value="ECO:0007669"/>
    <property type="project" value="UniProtKB-UniRule"/>
</dbReference>
<dbReference type="PANTHER" id="PTHR34136:SF1">
    <property type="entry name" value="UDP-N-ACETYL-D-MANNOSAMINURONIC ACID TRANSFERASE"/>
    <property type="match status" value="1"/>
</dbReference>
<dbReference type="KEGG" id="faa:HMPREF0389_01073"/>
<proteinExistence type="inferred from homology"/>
<dbReference type="Pfam" id="PF03808">
    <property type="entry name" value="Glyco_tran_WecG"/>
    <property type="match status" value="1"/>
</dbReference>
<dbReference type="GO" id="GO:0071555">
    <property type="term" value="P:cell wall organization"/>
    <property type="evidence" value="ECO:0007669"/>
    <property type="project" value="UniProtKB-KW"/>
</dbReference>
<evidence type="ECO:0000256" key="1">
    <source>
        <dbReference type="ARBA" id="ARBA00022676"/>
    </source>
</evidence>
<dbReference type="InterPro" id="IPR034714">
    <property type="entry name" value="TagA_TarA"/>
</dbReference>
<evidence type="ECO:0000256" key="4">
    <source>
        <dbReference type="ARBA" id="ARBA00023316"/>
    </source>
</evidence>
<dbReference type="EC" id="2.4.1.187" evidence="5"/>
<keyword evidence="4 5" id="KW-0961">Cell wall biogenesis/degradation</keyword>
<keyword evidence="1 5" id="KW-0328">Glycosyltransferase</keyword>
<dbReference type="PANTHER" id="PTHR34136">
    <property type="match status" value="1"/>
</dbReference>
<evidence type="ECO:0000256" key="5">
    <source>
        <dbReference type="HAMAP-Rule" id="MF_02070"/>
    </source>
</evidence>
<dbReference type="EMBL" id="CP002390">
    <property type="protein sequence ID" value="EFE29151.1"/>
    <property type="molecule type" value="Genomic_DNA"/>
</dbReference>
<evidence type="ECO:0000256" key="3">
    <source>
        <dbReference type="ARBA" id="ARBA00022944"/>
    </source>
</evidence>
<dbReference type="NCBIfam" id="TIGR00696">
    <property type="entry name" value="wecG_tagA_cpsF"/>
    <property type="match status" value="1"/>
</dbReference>
<evidence type="ECO:0000313" key="6">
    <source>
        <dbReference type="EMBL" id="EFE29151.1"/>
    </source>
</evidence>
<dbReference type="CDD" id="cd06533">
    <property type="entry name" value="Glyco_transf_WecG_TagA"/>
    <property type="match status" value="1"/>
</dbReference>
<dbReference type="GO" id="GO:0047244">
    <property type="term" value="F:N-acetylglucosaminyldiphosphoundecaprenol N-acetyl-beta-D-mannosaminyltransferase activity"/>
    <property type="evidence" value="ECO:0007669"/>
    <property type="project" value="UniProtKB-UniRule"/>
</dbReference>
<dbReference type="HAMAP" id="MF_02070">
    <property type="entry name" value="TagA_TarA"/>
    <property type="match status" value="1"/>
</dbReference>
<dbReference type="AlphaFoldDB" id="D6GQU8"/>
<dbReference type="Proteomes" id="UP000007468">
    <property type="component" value="Chromosome"/>
</dbReference>
<dbReference type="CAZy" id="GT26">
    <property type="family name" value="Glycosyltransferase Family 26"/>
</dbReference>
<dbReference type="UniPathway" id="UPA00632"/>
<accession>D6GQU8</accession>
<evidence type="ECO:0000256" key="2">
    <source>
        <dbReference type="ARBA" id="ARBA00022679"/>
    </source>
</evidence>
<dbReference type="PATRIC" id="fig|546269.5.peg.1597"/>
<sequence length="246" mass="26972">MKILDVRVDRVNRTQALEQCVNGMEDKAPFVVVTPNSEIVVRANEDVQLKQIIEQANLVVPDGIGLVIGSKIVKKPLTERVTGIDLMGALLNHANETKKTVYLLGGKPGIAEKAGKNIVSQYPNLILLGTHHGYFSGVHTGKKGHAEEKQIVEEIASQKPDLLFVALGAPGQEYFIDTYKSVLNAKLLMGVGGSLDVISGEVKRAPEFYQKAGLEWLYRLIKEPSRIGRMAALPKFMIKVIFSKKG</sequence>
<evidence type="ECO:0000313" key="7">
    <source>
        <dbReference type="Proteomes" id="UP000007468"/>
    </source>
</evidence>
<keyword evidence="7" id="KW-1185">Reference proteome</keyword>